<keyword evidence="5" id="KW-1185">Reference proteome</keyword>
<feature type="region of interest" description="Disordered" evidence="2">
    <location>
        <begin position="412"/>
        <end position="469"/>
    </location>
</feature>
<dbReference type="Gene3D" id="3.40.50.10320">
    <property type="entry name" value="LmbE-like"/>
    <property type="match status" value="1"/>
</dbReference>
<feature type="compositionally biased region" description="Polar residues" evidence="2">
    <location>
        <begin position="280"/>
        <end position="294"/>
    </location>
</feature>
<evidence type="ECO:0000313" key="4">
    <source>
        <dbReference type="EMBL" id="BCJ64381.1"/>
    </source>
</evidence>
<keyword evidence="3" id="KW-1133">Transmembrane helix</keyword>
<organism evidence="4 5">
    <name type="scientific">Polymorphospora rubra</name>
    <dbReference type="NCBI Taxonomy" id="338584"/>
    <lineage>
        <taxon>Bacteria</taxon>
        <taxon>Bacillati</taxon>
        <taxon>Actinomycetota</taxon>
        <taxon>Actinomycetes</taxon>
        <taxon>Micromonosporales</taxon>
        <taxon>Micromonosporaceae</taxon>
        <taxon>Polymorphospora</taxon>
    </lineage>
</organism>
<keyword evidence="3" id="KW-0812">Transmembrane</keyword>
<dbReference type="SUPFAM" id="SSF102588">
    <property type="entry name" value="LmbE-like"/>
    <property type="match status" value="1"/>
</dbReference>
<proteinExistence type="predicted"/>
<feature type="transmembrane region" description="Helical" evidence="3">
    <location>
        <begin position="355"/>
        <end position="375"/>
    </location>
</feature>
<accession>A0A810MTI5</accession>
<dbReference type="PANTHER" id="PTHR12993:SF11">
    <property type="entry name" value="N-ACETYLGLUCOSAMINYL-PHOSPHATIDYLINOSITOL DE-N-ACETYLASE"/>
    <property type="match status" value="1"/>
</dbReference>
<dbReference type="PANTHER" id="PTHR12993">
    <property type="entry name" value="N-ACETYLGLUCOSAMINYL-PHOSPHATIDYLINOSITOL DE-N-ACETYLASE-RELATED"/>
    <property type="match status" value="1"/>
</dbReference>
<evidence type="ECO:0000256" key="1">
    <source>
        <dbReference type="ARBA" id="ARBA00022833"/>
    </source>
</evidence>
<evidence type="ECO:0008006" key="6">
    <source>
        <dbReference type="Google" id="ProtNLM"/>
    </source>
</evidence>
<dbReference type="GO" id="GO:0016811">
    <property type="term" value="F:hydrolase activity, acting on carbon-nitrogen (but not peptide) bonds, in linear amides"/>
    <property type="evidence" value="ECO:0007669"/>
    <property type="project" value="TreeGrafter"/>
</dbReference>
<evidence type="ECO:0000313" key="5">
    <source>
        <dbReference type="Proteomes" id="UP000680866"/>
    </source>
</evidence>
<dbReference type="Proteomes" id="UP000680866">
    <property type="component" value="Chromosome"/>
</dbReference>
<evidence type="ECO:0000256" key="2">
    <source>
        <dbReference type="SAM" id="MobiDB-lite"/>
    </source>
</evidence>
<protein>
    <recommendedName>
        <fullName evidence="6">Mycothiol S-conjugate amidase</fullName>
    </recommendedName>
</protein>
<reference evidence="4" key="1">
    <citation type="submission" date="2020-08" db="EMBL/GenBank/DDBJ databases">
        <title>Whole genome shotgun sequence of Polymorphospora rubra NBRC 101157.</title>
        <authorList>
            <person name="Komaki H."/>
            <person name="Tamura T."/>
        </authorList>
    </citation>
    <scope>NUCLEOTIDE SEQUENCE</scope>
    <source>
        <strain evidence="4">NBRC 101157</strain>
    </source>
</reference>
<evidence type="ECO:0000256" key="3">
    <source>
        <dbReference type="SAM" id="Phobius"/>
    </source>
</evidence>
<sequence length="469" mass="50343">MAEQLRLMAVHAHPDDESSKGAATMAKYVAEGVEVLVVTCTGGERGSVLNPKLDRPDVWENIAEIRRAEMDAARAILGVEQAWLGFVDSGLPEGDPLPPLPDGCFGLQDAQVAAGPLVRLMREFRPHVVTTYDEDGGYPHPDHIMCHKISVAAFEAAGDPDRFPDLGDPWQPLKLYYCMGFSKARVVALHEAMLAADLESPYAEWLEKWEDRGTRGPGSPPGSSARTTSRCATTRCGPTRPRSTRTASGSTSRWRCSARRGRPRTSNWSVRWSTARYRSPISSRASGRPSTRAEQGQAYGGRHTYNVGPVAGGAAGPGAGSVVRSGVRRDGGTVMLTAAQVLAQNNFGNTRSGGLAGPMGLFLIILLAIVTVLLIRNMNSRLRRLPERFPAPGEDAQAGTVEAEALAVDTVAGPTESGAGPRIRRNSKPVDRVRPGRFRGVHHLGGGHARDHGSGKRARRPLLHPCALA</sequence>
<dbReference type="InterPro" id="IPR017811">
    <property type="entry name" value="Mca"/>
</dbReference>
<gene>
    <name evidence="4" type="ORF">Prubr_14020</name>
</gene>
<dbReference type="Pfam" id="PF02585">
    <property type="entry name" value="PIG-L"/>
    <property type="match status" value="1"/>
</dbReference>
<name>A0A810MTI5_9ACTN</name>
<dbReference type="GO" id="GO:0010126">
    <property type="term" value="P:mycothiol metabolic process"/>
    <property type="evidence" value="ECO:0007669"/>
    <property type="project" value="InterPro"/>
</dbReference>
<dbReference type="InterPro" id="IPR003737">
    <property type="entry name" value="GlcNAc_PI_deacetylase-related"/>
</dbReference>
<dbReference type="NCBIfam" id="TIGR03446">
    <property type="entry name" value="mycothiol_Mca"/>
    <property type="match status" value="1"/>
</dbReference>
<feature type="region of interest" description="Disordered" evidence="2">
    <location>
        <begin position="211"/>
        <end position="260"/>
    </location>
</feature>
<dbReference type="EMBL" id="AP023359">
    <property type="protein sequence ID" value="BCJ64381.1"/>
    <property type="molecule type" value="Genomic_DNA"/>
</dbReference>
<feature type="region of interest" description="Disordered" evidence="2">
    <location>
        <begin position="279"/>
        <end position="301"/>
    </location>
</feature>
<dbReference type="KEGG" id="pry:Prubr_14020"/>
<feature type="compositionally biased region" description="Low complexity" evidence="2">
    <location>
        <begin position="221"/>
        <end position="253"/>
    </location>
</feature>
<dbReference type="InterPro" id="IPR024078">
    <property type="entry name" value="LmbE-like_dom_sf"/>
</dbReference>
<keyword evidence="1" id="KW-0862">Zinc</keyword>
<dbReference type="AlphaFoldDB" id="A0A810MTI5"/>
<keyword evidence="3" id="KW-0472">Membrane</keyword>